<proteinExistence type="inferred from homology"/>
<dbReference type="RefSeq" id="WP_330646890.1">
    <property type="nucleotide sequence ID" value="NZ_CP135444.1"/>
</dbReference>
<dbReference type="InterPro" id="IPR000390">
    <property type="entry name" value="Small_drug/metabolite_transptr"/>
</dbReference>
<evidence type="ECO:0000256" key="7">
    <source>
        <dbReference type="ARBA" id="ARBA00038151"/>
    </source>
</evidence>
<geneLocation type="plasmid" evidence="11 12">
    <name>unnamed1</name>
</geneLocation>
<comment type="similarity">
    <text evidence="7">Belongs to the drug/metabolite transporter (DMT) superfamily. Small multidrug resistance (SMR) (TC 2.A.7.1) family. Gdx/SugE subfamily.</text>
</comment>
<comment type="subcellular location">
    <subcellularLocation>
        <location evidence="1 9">Cell membrane</location>
        <topology evidence="1 9">Multi-pass membrane protein</topology>
    </subcellularLocation>
</comment>
<keyword evidence="11" id="KW-0614">Plasmid</keyword>
<gene>
    <name evidence="11" type="ORF">RPE78_15015</name>
</gene>
<protein>
    <recommendedName>
        <fullName evidence="8">Guanidinium exporter</fullName>
    </recommendedName>
</protein>
<evidence type="ECO:0000313" key="12">
    <source>
        <dbReference type="Proteomes" id="UP001623290"/>
    </source>
</evidence>
<organism evidence="11 12">
    <name type="scientific">Thioclava litoralis</name>
    <dbReference type="NCBI Taxonomy" id="3076557"/>
    <lineage>
        <taxon>Bacteria</taxon>
        <taxon>Pseudomonadati</taxon>
        <taxon>Pseudomonadota</taxon>
        <taxon>Alphaproteobacteria</taxon>
        <taxon>Rhodobacterales</taxon>
        <taxon>Paracoccaceae</taxon>
        <taxon>Thioclava</taxon>
    </lineage>
</organism>
<evidence type="ECO:0000256" key="4">
    <source>
        <dbReference type="ARBA" id="ARBA00022692"/>
    </source>
</evidence>
<feature type="transmembrane region" description="Helical" evidence="10">
    <location>
        <begin position="59"/>
        <end position="78"/>
    </location>
</feature>
<feature type="transmembrane region" description="Helical" evidence="10">
    <location>
        <begin position="27"/>
        <end position="47"/>
    </location>
</feature>
<dbReference type="SUPFAM" id="SSF103481">
    <property type="entry name" value="Multidrug resistance efflux transporter EmrE"/>
    <property type="match status" value="1"/>
</dbReference>
<dbReference type="Gene3D" id="1.10.3730.20">
    <property type="match status" value="1"/>
</dbReference>
<keyword evidence="5 10" id="KW-1133">Transmembrane helix</keyword>
<keyword evidence="2" id="KW-0813">Transport</keyword>
<evidence type="ECO:0000256" key="10">
    <source>
        <dbReference type="SAM" id="Phobius"/>
    </source>
</evidence>
<keyword evidence="4 9" id="KW-0812">Transmembrane</keyword>
<keyword evidence="6 10" id="KW-0472">Membrane</keyword>
<sequence length="106" mass="11087">MAWFILFCAGILETVWAFYMKKSDGFTLLVPSIITVLTMIASFALLAVAMKSLPLGTAYAVWTGIGTAGAVVAGIAFLGEQATAARLIAVASILFGIVLLKLCDGK</sequence>
<dbReference type="Proteomes" id="UP001623290">
    <property type="component" value="Plasmid unnamed1"/>
</dbReference>
<keyword evidence="12" id="KW-1185">Reference proteome</keyword>
<dbReference type="PANTHER" id="PTHR30561:SF0">
    <property type="entry name" value="GUANIDINIUM EXPORTER"/>
    <property type="match status" value="1"/>
</dbReference>
<dbReference type="InterPro" id="IPR037185">
    <property type="entry name" value="EmrE-like"/>
</dbReference>
<dbReference type="InterPro" id="IPR045324">
    <property type="entry name" value="Small_multidrug_res"/>
</dbReference>
<keyword evidence="3" id="KW-1003">Cell membrane</keyword>
<accession>A0ABZ1E254</accession>
<evidence type="ECO:0000313" key="11">
    <source>
        <dbReference type="EMBL" id="WRY35148.1"/>
    </source>
</evidence>
<feature type="transmembrane region" description="Helical" evidence="10">
    <location>
        <begin position="84"/>
        <end position="103"/>
    </location>
</feature>
<dbReference type="EMBL" id="CP135444">
    <property type="protein sequence ID" value="WRY35148.1"/>
    <property type="molecule type" value="Genomic_DNA"/>
</dbReference>
<evidence type="ECO:0000256" key="3">
    <source>
        <dbReference type="ARBA" id="ARBA00022475"/>
    </source>
</evidence>
<reference evidence="11 12" key="1">
    <citation type="submission" date="2023-09" db="EMBL/GenBank/DDBJ databases">
        <title>Thioclava shenzhenensis sp. nov., a multidrug resistant bacteria-antagonizing species isolated from coastal seawater.</title>
        <authorList>
            <person name="Long M."/>
        </authorList>
    </citation>
    <scope>NUCLEOTIDE SEQUENCE [LARGE SCALE GENOMIC DNA]</scope>
    <source>
        <strain evidence="11 12">FTW29</strain>
        <plasmid evidence="11 12">unnamed1</plasmid>
    </source>
</reference>
<evidence type="ECO:0000256" key="1">
    <source>
        <dbReference type="ARBA" id="ARBA00004651"/>
    </source>
</evidence>
<dbReference type="Pfam" id="PF00893">
    <property type="entry name" value="Multi_Drug_Res"/>
    <property type="match status" value="1"/>
</dbReference>
<evidence type="ECO:0000256" key="5">
    <source>
        <dbReference type="ARBA" id="ARBA00022989"/>
    </source>
</evidence>
<dbReference type="PANTHER" id="PTHR30561">
    <property type="entry name" value="SMR FAMILY PROTON-DEPENDENT DRUG EFFLUX TRANSPORTER SUGE"/>
    <property type="match status" value="1"/>
</dbReference>
<evidence type="ECO:0000256" key="9">
    <source>
        <dbReference type="RuleBase" id="RU003942"/>
    </source>
</evidence>
<evidence type="ECO:0000256" key="2">
    <source>
        <dbReference type="ARBA" id="ARBA00022448"/>
    </source>
</evidence>
<evidence type="ECO:0000256" key="6">
    <source>
        <dbReference type="ARBA" id="ARBA00023136"/>
    </source>
</evidence>
<name>A0ABZ1E254_9RHOB</name>
<evidence type="ECO:0000256" key="8">
    <source>
        <dbReference type="ARBA" id="ARBA00039168"/>
    </source>
</evidence>